<dbReference type="Proteomes" id="UP000295645">
    <property type="component" value="Unassembled WGS sequence"/>
</dbReference>
<dbReference type="RefSeq" id="WP_132142194.1">
    <property type="nucleotide sequence ID" value="NZ_SMCS01000002.1"/>
</dbReference>
<name>A0A4R3YVX6_9GAMM</name>
<evidence type="ECO:0000313" key="2">
    <source>
        <dbReference type="Proteomes" id="UP000295645"/>
    </source>
</evidence>
<proteinExistence type="predicted"/>
<gene>
    <name evidence="1" type="ORF">EC912_102316</name>
</gene>
<dbReference type="EMBL" id="SMCS01000002">
    <property type="protein sequence ID" value="TCV95968.1"/>
    <property type="molecule type" value="Genomic_DNA"/>
</dbReference>
<evidence type="ECO:0000313" key="1">
    <source>
        <dbReference type="EMBL" id="TCV95968.1"/>
    </source>
</evidence>
<sequence length="187" mass="20859">MDNSHQARCIAGLLARYERHPVRPDSPDDLHRTLCRLRVEWLLRHPRPLRLAVPEFPAVDNETARGRLLVFFERLASEISALHPPGAVLTVGLGEGVPGRQALTRLATGLGLRRLRFLDLGSAKRGGEAWQWLLDDVLDEALHISVDATSRTRDPFLSLHPVEEAVVYGSRNLDRSDGRNAVLTRAS</sequence>
<comment type="caution">
    <text evidence="1">The sequence shown here is derived from an EMBL/GenBank/DDBJ whole genome shotgun (WGS) entry which is preliminary data.</text>
</comment>
<protein>
    <submittedName>
        <fullName evidence="1">Uncharacterized protein</fullName>
    </submittedName>
</protein>
<dbReference type="AlphaFoldDB" id="A0A4R3YVX6"/>
<reference evidence="1 2" key="1">
    <citation type="submission" date="2019-03" db="EMBL/GenBank/DDBJ databases">
        <title>Above-ground endophytic microbial communities from plants in different locations in the United States.</title>
        <authorList>
            <person name="Frank C."/>
        </authorList>
    </citation>
    <scope>NUCLEOTIDE SEQUENCE [LARGE SCALE GENOMIC DNA]</scope>
    <source>
        <strain evidence="1 2">LP_13_YM</strain>
    </source>
</reference>
<keyword evidence="2" id="KW-1185">Reference proteome</keyword>
<accession>A0A4R3YVX6</accession>
<organism evidence="1 2">
    <name type="scientific">Luteibacter rhizovicinus</name>
    <dbReference type="NCBI Taxonomy" id="242606"/>
    <lineage>
        <taxon>Bacteria</taxon>
        <taxon>Pseudomonadati</taxon>
        <taxon>Pseudomonadota</taxon>
        <taxon>Gammaproteobacteria</taxon>
        <taxon>Lysobacterales</taxon>
        <taxon>Rhodanobacteraceae</taxon>
        <taxon>Luteibacter</taxon>
    </lineage>
</organism>